<evidence type="ECO:0000256" key="3">
    <source>
        <dbReference type="ARBA" id="ARBA00022552"/>
    </source>
</evidence>
<evidence type="ECO:0000256" key="4">
    <source>
        <dbReference type="ARBA" id="ARBA00022574"/>
    </source>
</evidence>
<feature type="domain" description="BOP1 N-terminal" evidence="9">
    <location>
        <begin position="247"/>
        <end position="510"/>
    </location>
</feature>
<keyword evidence="5" id="KW-0677">Repeat</keyword>
<dbReference type="InterPro" id="IPR015943">
    <property type="entry name" value="WD40/YVTN_repeat-like_dom_sf"/>
</dbReference>
<dbReference type="SMART" id="SM00320">
    <property type="entry name" value="WD40"/>
    <property type="match status" value="4"/>
</dbReference>
<evidence type="ECO:0000259" key="9">
    <source>
        <dbReference type="SMART" id="SM01035"/>
    </source>
</evidence>
<feature type="region of interest" description="Disordered" evidence="8">
    <location>
        <begin position="1"/>
        <end position="238"/>
    </location>
</feature>
<dbReference type="PROSITE" id="PS00678">
    <property type="entry name" value="WD_REPEATS_1"/>
    <property type="match status" value="1"/>
</dbReference>
<dbReference type="InterPro" id="IPR036322">
    <property type="entry name" value="WD40_repeat_dom_sf"/>
</dbReference>
<evidence type="ECO:0000256" key="7">
    <source>
        <dbReference type="PROSITE-ProRule" id="PRU00221"/>
    </source>
</evidence>
<gene>
    <name evidence="10" type="ORF">DUNSADRAFT_324</name>
</gene>
<feature type="compositionally biased region" description="Gly residues" evidence="8">
    <location>
        <begin position="171"/>
        <end position="183"/>
    </location>
</feature>
<proteinExistence type="predicted"/>
<feature type="compositionally biased region" description="Basic and acidic residues" evidence="8">
    <location>
        <begin position="8"/>
        <end position="18"/>
    </location>
</feature>
<dbReference type="InterPro" id="IPR001680">
    <property type="entry name" value="WD40_rpt"/>
</dbReference>
<dbReference type="SUPFAM" id="SSF50978">
    <property type="entry name" value="WD40 repeat-like"/>
    <property type="match status" value="1"/>
</dbReference>
<dbReference type="EMBL" id="MU070459">
    <property type="protein sequence ID" value="KAF5827641.1"/>
    <property type="molecule type" value="Genomic_DNA"/>
</dbReference>
<feature type="repeat" description="WD" evidence="7">
    <location>
        <begin position="517"/>
        <end position="558"/>
    </location>
</feature>
<dbReference type="SMART" id="SM01035">
    <property type="entry name" value="BOP1NT"/>
    <property type="match status" value="1"/>
</dbReference>
<evidence type="ECO:0000256" key="1">
    <source>
        <dbReference type="ARBA" id="ARBA00004604"/>
    </source>
</evidence>
<keyword evidence="6" id="KW-0539">Nucleus</keyword>
<keyword evidence="3" id="KW-0698">rRNA processing</keyword>
<comment type="subcellular location">
    <subcellularLocation>
        <location evidence="1">Nucleus</location>
        <location evidence="1">Nucleolus</location>
    </subcellularLocation>
</comment>
<dbReference type="PANTHER" id="PTHR17605:SF0">
    <property type="entry name" value="RIBOSOME BIOGENESIS PROTEIN BOP1"/>
    <property type="match status" value="1"/>
</dbReference>
<dbReference type="Proteomes" id="UP000815325">
    <property type="component" value="Unassembled WGS sequence"/>
</dbReference>
<feature type="compositionally biased region" description="Gly residues" evidence="8">
    <location>
        <begin position="200"/>
        <end position="209"/>
    </location>
</feature>
<evidence type="ECO:0000256" key="5">
    <source>
        <dbReference type="ARBA" id="ARBA00022737"/>
    </source>
</evidence>
<evidence type="ECO:0000256" key="6">
    <source>
        <dbReference type="ARBA" id="ARBA00023242"/>
    </source>
</evidence>
<dbReference type="PROSITE" id="PS50294">
    <property type="entry name" value="WD_REPEATS_REGION"/>
    <property type="match status" value="1"/>
</dbReference>
<keyword evidence="2" id="KW-0690">Ribosome biogenesis</keyword>
<feature type="compositionally biased region" description="Basic and acidic residues" evidence="8">
    <location>
        <begin position="184"/>
        <end position="199"/>
    </location>
</feature>
<dbReference type="PANTHER" id="PTHR17605">
    <property type="entry name" value="RIBOSOME BIOGENESIS PROTEIN BOP1 BLOCK OF PROLIFERATION 1 PROTEIN"/>
    <property type="match status" value="1"/>
</dbReference>
<dbReference type="Pfam" id="PF08145">
    <property type="entry name" value="BOP1NT"/>
    <property type="match status" value="1"/>
</dbReference>
<dbReference type="InterPro" id="IPR019775">
    <property type="entry name" value="WD40_repeat_CS"/>
</dbReference>
<keyword evidence="11" id="KW-1185">Reference proteome</keyword>
<name>A0ABQ7FZ55_DUNSA</name>
<dbReference type="InterPro" id="IPR028598">
    <property type="entry name" value="BOP1/Erb1"/>
</dbReference>
<evidence type="ECO:0000256" key="8">
    <source>
        <dbReference type="SAM" id="MobiDB-lite"/>
    </source>
</evidence>
<protein>
    <submittedName>
        <fullName evidence="10">NUC169 domain-containing protein</fullName>
    </submittedName>
</protein>
<keyword evidence="4 7" id="KW-0853">WD repeat</keyword>
<evidence type="ECO:0000313" key="11">
    <source>
        <dbReference type="Proteomes" id="UP000815325"/>
    </source>
</evidence>
<evidence type="ECO:0000313" key="10">
    <source>
        <dbReference type="EMBL" id="KAF5827641.1"/>
    </source>
</evidence>
<dbReference type="Gene3D" id="2.130.10.10">
    <property type="entry name" value="YVTN repeat-like/Quinoprotein amine dehydrogenase"/>
    <property type="match status" value="1"/>
</dbReference>
<reference evidence="10" key="1">
    <citation type="submission" date="2017-08" db="EMBL/GenBank/DDBJ databases">
        <authorList>
            <person name="Polle J.E."/>
            <person name="Barry K."/>
            <person name="Cushman J."/>
            <person name="Schmutz J."/>
            <person name="Tran D."/>
            <person name="Hathwaick L.T."/>
            <person name="Yim W.C."/>
            <person name="Jenkins J."/>
            <person name="Mckie-Krisberg Z.M."/>
            <person name="Prochnik S."/>
            <person name="Lindquist E."/>
            <person name="Dockter R.B."/>
            <person name="Adam C."/>
            <person name="Molina H."/>
            <person name="Bunkerborg J."/>
            <person name="Jin E."/>
            <person name="Buchheim M."/>
            <person name="Magnuson J."/>
        </authorList>
    </citation>
    <scope>NUCLEOTIDE SEQUENCE</scope>
    <source>
        <strain evidence="10">CCAP 19/18</strain>
    </source>
</reference>
<sequence>MRGKRGAGHREEEKRVEEPPAQGQNLGDLDLDDDDEEVSSQDAMPSGSELGSEDVLEGPLSSDDGDGEEGGQEGPRQYDPAQDAEDDAAIEHALQEYLRATQNLRAQGPGYSAPSSSDDDEDGHQVKKIGSHQAGLNLPQQPRIAGANRSRRRGDRKNKDAEASKHLSGALGSGAEGLQGEGHGGSDGHEGHRGSEGIKGHGGSEGQGGSDDDDDGNQGRPLDPGSDSSEDERENRNTVGNVPLWWYKDEDHIGYDKDGRKIVKKGRGDRLDALLQRNDSKKAMRTIYDEYNDEEVVLSKDELRMIMAIRKGQFPHVEVNPYEPYVDWFTRDQEKMPINGAPEPKRRFVPSKHEEQKIVKLVRAIRKGWLKTEAQKERPEEPPVYLMWGDDGLAGQEGVAKTATGLTYIPPAKPKLPGHAESYNPPAEYIPTEEEVAGYAMLDPEDRPKLVPRKHNSLREVPAYSRLINDIFERCLDLYLCPRVRRKRLHVDPESLVPKLPKPADLQPFPTTLAMRYEGHKGKVRSIVPDASGQWLLSGSDDGTAKMWEVRTGRCTQTWDLGSPVASVAWCPAAGMKIVSAVAGNTISLLPSSAGSEEEEVAGAQAIESALDAAAANQQAAIAAGTTPLATWSRRAGGGIDVTHKFQVKHVAWHSRGDYFSTVAPAGNTQAVLVHQLSKGATQNPFRKNRGRVQRVAFHPTKPFFFVASQNHVRIYNLAKQVCVFMCVCMRVSRCAT</sequence>
<dbReference type="PROSITE" id="PS50082">
    <property type="entry name" value="WD_REPEATS_2"/>
    <property type="match status" value="1"/>
</dbReference>
<accession>A0ABQ7FZ55</accession>
<organism evidence="10 11">
    <name type="scientific">Dunaliella salina</name>
    <name type="common">Green alga</name>
    <name type="synonym">Protococcus salinus</name>
    <dbReference type="NCBI Taxonomy" id="3046"/>
    <lineage>
        <taxon>Eukaryota</taxon>
        <taxon>Viridiplantae</taxon>
        <taxon>Chlorophyta</taxon>
        <taxon>core chlorophytes</taxon>
        <taxon>Chlorophyceae</taxon>
        <taxon>CS clade</taxon>
        <taxon>Chlamydomonadales</taxon>
        <taxon>Dunaliellaceae</taxon>
        <taxon>Dunaliella</taxon>
    </lineage>
</organism>
<dbReference type="Pfam" id="PF00400">
    <property type="entry name" value="WD40"/>
    <property type="match status" value="1"/>
</dbReference>
<dbReference type="InterPro" id="IPR012953">
    <property type="entry name" value="BOP1_N_dom"/>
</dbReference>
<feature type="compositionally biased region" description="Acidic residues" evidence="8">
    <location>
        <begin position="29"/>
        <end position="39"/>
    </location>
</feature>
<comment type="caution">
    <text evidence="10">The sequence shown here is derived from an EMBL/GenBank/DDBJ whole genome shotgun (WGS) entry which is preliminary data.</text>
</comment>
<evidence type="ECO:0000256" key="2">
    <source>
        <dbReference type="ARBA" id="ARBA00022517"/>
    </source>
</evidence>